<dbReference type="RefSeq" id="WP_306105985.1">
    <property type="nucleotide sequence ID" value="NZ_CP120988.1"/>
</dbReference>
<sequence>MTVHQHAVSIGEFAHHLRGVAALLDPARGWYGVFCRRDPEGMRACLAGAEIPPWDVMESLFADLATVRGAAFAERASVRAAELYAASAAAHDRRPGGQRQLVERLELMLREQANAAGRLSAARAGGETGGAGAEAVAWARDDHARASARCTELRRRLAAVAAPSDRFRAEGEPVPGAPVPPATAPPQRPMAVGDAPEEAVRDTPGPSPVRAGGPSRRRPRGARFAGLDVEEEPVAAAPVLPVPPVAAALPRGARFGGALRTEGAPPGHAPAAQDQAALRSARATVATLVRLRTEGLSGEAHGVLCEAAGRPAEMLPVLAVELHRAGLGADWTTLLWEVSSLPPAELAAAVDALAGAGRPEDCGHLLRQGVARPPAEIADAVIALDRAGRGPQAQALLGAFVRVRTPQDAARIAEGDPRRLVPHLLAAARTVSGARERDVEHALRIAGIA</sequence>
<protein>
    <recommendedName>
        <fullName evidence="4">UL36 very large tegument protein</fullName>
    </recommendedName>
</protein>
<evidence type="ECO:0000256" key="1">
    <source>
        <dbReference type="SAM" id="MobiDB-lite"/>
    </source>
</evidence>
<evidence type="ECO:0000313" key="2">
    <source>
        <dbReference type="EMBL" id="WLQ55123.1"/>
    </source>
</evidence>
<evidence type="ECO:0000313" key="3">
    <source>
        <dbReference type="Proteomes" id="UP001235744"/>
    </source>
</evidence>
<accession>A0ABY9ILR3</accession>
<keyword evidence="3" id="KW-1185">Reference proteome</keyword>
<dbReference type="EMBL" id="CP120988">
    <property type="protein sequence ID" value="WLQ55123.1"/>
    <property type="molecule type" value="Genomic_DNA"/>
</dbReference>
<feature type="compositionally biased region" description="Pro residues" evidence="1">
    <location>
        <begin position="175"/>
        <end position="188"/>
    </location>
</feature>
<evidence type="ECO:0008006" key="4">
    <source>
        <dbReference type="Google" id="ProtNLM"/>
    </source>
</evidence>
<reference evidence="2 3" key="1">
    <citation type="submission" date="2023-03" db="EMBL/GenBank/DDBJ databases">
        <title>Isolation and description of six Streptomyces strains from soil environments, able to metabolize different microbial glucans.</title>
        <authorList>
            <person name="Widen T."/>
            <person name="Larsbrink J."/>
        </authorList>
    </citation>
    <scope>NUCLEOTIDE SEQUENCE [LARGE SCALE GENOMIC DNA]</scope>
    <source>
        <strain evidence="2 3">Alt2</strain>
    </source>
</reference>
<dbReference type="Proteomes" id="UP001235744">
    <property type="component" value="Chromosome"/>
</dbReference>
<gene>
    <name evidence="2" type="ORF">P8A19_06580</name>
</gene>
<name>A0ABY9ILR3_9ACTN</name>
<organism evidence="2 3">
    <name type="scientific">Streptomyces poriferorum</name>
    <dbReference type="NCBI Taxonomy" id="2798799"/>
    <lineage>
        <taxon>Bacteria</taxon>
        <taxon>Bacillati</taxon>
        <taxon>Actinomycetota</taxon>
        <taxon>Actinomycetes</taxon>
        <taxon>Kitasatosporales</taxon>
        <taxon>Streptomycetaceae</taxon>
        <taxon>Streptomyces</taxon>
    </lineage>
</organism>
<proteinExistence type="predicted"/>
<feature type="region of interest" description="Disordered" evidence="1">
    <location>
        <begin position="164"/>
        <end position="221"/>
    </location>
</feature>